<dbReference type="RefSeq" id="WP_268043762.1">
    <property type="nucleotide sequence ID" value="NZ_CP104064.1"/>
</dbReference>
<dbReference type="Pfam" id="PF00246">
    <property type="entry name" value="Peptidase_M14"/>
    <property type="match status" value="1"/>
</dbReference>
<dbReference type="Gene3D" id="3.40.630.10">
    <property type="entry name" value="Zn peptidases"/>
    <property type="match status" value="1"/>
</dbReference>
<reference evidence="2" key="1">
    <citation type="submission" date="2022-08" db="EMBL/GenBank/DDBJ databases">
        <title>Alicyclobacillus dauci DSM2870, complete genome.</title>
        <authorList>
            <person name="Wang Q."/>
            <person name="Cai R."/>
            <person name="Wang Z."/>
        </authorList>
    </citation>
    <scope>NUCLEOTIDE SEQUENCE</scope>
    <source>
        <strain evidence="2">DSM 28700</strain>
    </source>
</reference>
<evidence type="ECO:0000313" key="2">
    <source>
        <dbReference type="EMBL" id="WAH36423.1"/>
    </source>
</evidence>
<feature type="domain" description="Peptidase M14" evidence="1">
    <location>
        <begin position="809"/>
        <end position="924"/>
    </location>
</feature>
<evidence type="ECO:0000259" key="1">
    <source>
        <dbReference type="Pfam" id="PF00246"/>
    </source>
</evidence>
<organism evidence="2 3">
    <name type="scientific">Alicyclobacillus dauci</name>
    <dbReference type="NCBI Taxonomy" id="1475485"/>
    <lineage>
        <taxon>Bacteria</taxon>
        <taxon>Bacillati</taxon>
        <taxon>Bacillota</taxon>
        <taxon>Bacilli</taxon>
        <taxon>Bacillales</taxon>
        <taxon>Alicyclobacillaceae</taxon>
        <taxon>Alicyclobacillus</taxon>
    </lineage>
</organism>
<accession>A0ABY6Z1N8</accession>
<dbReference type="Proteomes" id="UP001164803">
    <property type="component" value="Chromosome"/>
</dbReference>
<protein>
    <submittedName>
        <fullName evidence="2">M14 family metallopeptidase</fullName>
    </submittedName>
</protein>
<dbReference type="SUPFAM" id="SSF53187">
    <property type="entry name" value="Zn-dependent exopeptidases"/>
    <property type="match status" value="1"/>
</dbReference>
<dbReference type="InterPro" id="IPR000834">
    <property type="entry name" value="Peptidase_M14"/>
</dbReference>
<evidence type="ECO:0000313" key="3">
    <source>
        <dbReference type="Proteomes" id="UP001164803"/>
    </source>
</evidence>
<proteinExistence type="predicted"/>
<sequence>MGELWSTKGIFAHGENRVIPTRVKRRMTIPSRRTMWEAAAVIEMSARVGFHLLELEEPIFDSLFVFDRLDVSESGSRDEQGVHIVIGFDENWLTEVLSDKAMPILQVRSECSSDRGIVYVYRDMGKTIMVVTGTKPEMTLLAARYLVTDGFGKEIDFDHPVIFISPERAPLVNQQPGEQADLASGLSLHNIFTTDGIYHVQAGELHPTLDVTFLVDDTYEIEEGGVGSEETIAAVELMARMALSAGNMTFPVTCCAGEQPGTTTLVVSTHRHGDESDERLVELTDDKTTPHLQITASTGELVPLVREIIREWFEPTDVLERDTWRHRFAMLGSPSRDIASRAQLAMMACHAMDQEQIKEIRIPAHLARPMELWNGVGAETVSIDHAEPAWTVDWDDAGEIADMEDFIVDFFATREGQADAPMASDIEVTTTISQISFTTWAAVMQKKLEAAYRVQARFVYRNANKSGLHWFMNEVLPHLKGIEGIHRVDVAARAFRPETQYIDRPYRFLQELYPVDELLSAELGILLEQVELRLLESESAPMFQVRALDAEGEQLGTWTWEGWTEGATYMPEKPELGQVLVPAAGCRIYERDGNKPVASRVFRTNPFRFWRWYQTILSQIEQRSDLHVDTPKFMQLECHVTMDAEDEKIPYQEEVNSVLEALHEDIYFYTLHAFYEYGCSVGDLTWNAPGGILPFMHTESGVSPRATVSLYPFPKTDELTMVSEKGTHVIHPMNSATFQCGRVTRLKWNASGCRFAFRGMAGETLSEVCGKWLSMGAAFGCDHVIEGMSYLRYGEKSIDNEMLVNRDVTMWMNQHQARIPGRAMRLDYSFQGEWIWFVELFGRGYPGRISSPVKHSLYKPTLFITARHHANEVSSTNAALRLIDEMVTEDKLLEAVNLVIVPLENADGANLHARMAAEHPKWKLHAARYNACGLEFQEYRFQSDTVFGESRVYSKIWERWKPDIAIDDHGIPSHEWIQPFSGYSSPPRFPVSYWIPSARMYTIWRQPTQNRAAYTEAYESLRRHVTDRLDRNPDVARDNAMWLRTYSRWGNKFDADYFPIELSNGSIAHTWGSQPNPASRNLIERFPDWVTADVITEVNDETVQDVQLQACAEAHLVVNRATLEWISQTKQKIIISPERLASGKVRIRIGRLRPVI</sequence>
<gene>
    <name evidence="2" type="ORF">NZD86_19725</name>
</gene>
<keyword evidence="3" id="KW-1185">Reference proteome</keyword>
<name>A0ABY6Z1N8_9BACL</name>
<dbReference type="EMBL" id="CP104064">
    <property type="protein sequence ID" value="WAH36423.1"/>
    <property type="molecule type" value="Genomic_DNA"/>
</dbReference>
<dbReference type="CDD" id="cd06232">
    <property type="entry name" value="M14-like"/>
    <property type="match status" value="1"/>
</dbReference>